<comment type="function">
    <text evidence="4">Catalyzes ATP-dependent phosphorylation of adenosylcobinamide and addition of GMP to adenosylcobinamide phosphate.</text>
</comment>
<evidence type="ECO:0000256" key="13">
    <source>
        <dbReference type="ARBA" id="ARBA00022777"/>
    </source>
</evidence>
<evidence type="ECO:0000256" key="1">
    <source>
        <dbReference type="ARBA" id="ARBA00000312"/>
    </source>
</evidence>
<dbReference type="InterPro" id="IPR027417">
    <property type="entry name" value="P-loop_NTPase"/>
</dbReference>
<keyword evidence="13 18" id="KW-0418">Kinase</keyword>
<evidence type="ECO:0000256" key="10">
    <source>
        <dbReference type="ARBA" id="ARBA00022573"/>
    </source>
</evidence>
<evidence type="ECO:0000256" key="4">
    <source>
        <dbReference type="ARBA" id="ARBA00003889"/>
    </source>
</evidence>
<keyword evidence="19" id="KW-1185">Reference proteome</keyword>
<comment type="similarity">
    <text evidence="7">Belongs to the CobU/CobP family.</text>
</comment>
<dbReference type="PANTHER" id="PTHR34848:SF1">
    <property type="entry name" value="BIFUNCTIONAL ADENOSYLCOBALAMIN BIOSYNTHESIS PROTEIN COBU"/>
    <property type="match status" value="1"/>
</dbReference>
<comment type="catalytic activity">
    <reaction evidence="3">
        <text>adenosylcob(III)inamide + GTP = adenosylcob(III)inamide phosphate + GDP + H(+)</text>
        <dbReference type="Rhea" id="RHEA:15765"/>
        <dbReference type="ChEBI" id="CHEBI:2480"/>
        <dbReference type="ChEBI" id="CHEBI:15378"/>
        <dbReference type="ChEBI" id="CHEBI:37565"/>
        <dbReference type="ChEBI" id="CHEBI:58189"/>
        <dbReference type="ChEBI" id="CHEBI:58502"/>
        <dbReference type="EC" id="2.7.1.156"/>
    </reaction>
</comment>
<dbReference type="Gene3D" id="3.40.50.300">
    <property type="entry name" value="P-loop containing nucleotide triphosphate hydrolases"/>
    <property type="match status" value="1"/>
</dbReference>
<dbReference type="EC" id="2.7.7.62" evidence="9"/>
<accession>A0ABY5P4I5</accession>
<organism evidence="18 19">
    <name type="scientific">Fundicoccus culcitae</name>
    <dbReference type="NCBI Taxonomy" id="2969821"/>
    <lineage>
        <taxon>Bacteria</taxon>
        <taxon>Bacillati</taxon>
        <taxon>Bacillota</taxon>
        <taxon>Bacilli</taxon>
        <taxon>Lactobacillales</taxon>
        <taxon>Aerococcaceae</taxon>
        <taxon>Fundicoccus</taxon>
    </lineage>
</organism>
<proteinExistence type="inferred from homology"/>
<evidence type="ECO:0000256" key="3">
    <source>
        <dbReference type="ARBA" id="ARBA00001522"/>
    </source>
</evidence>
<dbReference type="PIRSF" id="PIRSF006135">
    <property type="entry name" value="CobU"/>
    <property type="match status" value="1"/>
</dbReference>
<dbReference type="NCBIfam" id="NF004469">
    <property type="entry name" value="PRK05800.1"/>
    <property type="match status" value="1"/>
</dbReference>
<dbReference type="EC" id="2.7.1.156" evidence="8"/>
<dbReference type="Proteomes" id="UP001315967">
    <property type="component" value="Chromosome"/>
</dbReference>
<protein>
    <recommendedName>
        <fullName evidence="16">Adenosylcobinamide kinase</fullName>
        <ecNumber evidence="8">2.7.1.156</ecNumber>
        <ecNumber evidence="9">2.7.7.62</ecNumber>
    </recommendedName>
    <alternativeName>
        <fullName evidence="17">Adenosylcobinamide-phosphate guanylyltransferase</fullName>
    </alternativeName>
</protein>
<sequence>MSNIILVSGPVKSGKSSFAEKLVKGFNSEKVAYIATQANEFLDEEFKRRIVYHQAQRSSNWVTIEQFKYLDKFIRVSAITEKYQSILLDCVTLWINNLFFDHLEDYYKNKYKVNQLPNHFTLDDFVETFTNQDIEYMHRYLYREAHQLVKEMKRTDVNYVIVTNEVGWAIMPHTKIGRIFVDYYGTINQYIASEADEVYIVELGIPRRIKP</sequence>
<dbReference type="SUPFAM" id="SSF52540">
    <property type="entry name" value="P-loop containing nucleoside triphosphate hydrolases"/>
    <property type="match status" value="1"/>
</dbReference>
<evidence type="ECO:0000256" key="11">
    <source>
        <dbReference type="ARBA" id="ARBA00022679"/>
    </source>
</evidence>
<name>A0ABY5P4I5_9LACT</name>
<evidence type="ECO:0000256" key="7">
    <source>
        <dbReference type="ARBA" id="ARBA00007490"/>
    </source>
</evidence>
<comment type="pathway">
    <text evidence="6">Cofactor biosynthesis; adenosylcobalamin biosynthesis; adenosylcobalamin from cob(II)yrinate a,c-diamide: step 5/7.</text>
</comment>
<evidence type="ECO:0000256" key="12">
    <source>
        <dbReference type="ARBA" id="ARBA00022741"/>
    </source>
</evidence>
<evidence type="ECO:0000256" key="16">
    <source>
        <dbReference type="ARBA" id="ARBA00029570"/>
    </source>
</evidence>
<dbReference type="CDD" id="cd00544">
    <property type="entry name" value="CobU"/>
    <property type="match status" value="1"/>
</dbReference>
<comment type="pathway">
    <text evidence="5">Cofactor biosynthesis; adenosylcobalamin biosynthesis; adenosylcobalamin from cob(II)yrinate a,c-diamide: step 6/7.</text>
</comment>
<evidence type="ECO:0000256" key="5">
    <source>
        <dbReference type="ARBA" id="ARBA00004692"/>
    </source>
</evidence>
<evidence type="ECO:0000256" key="8">
    <source>
        <dbReference type="ARBA" id="ARBA00012016"/>
    </source>
</evidence>
<evidence type="ECO:0000313" key="18">
    <source>
        <dbReference type="EMBL" id="UUX33348.1"/>
    </source>
</evidence>
<dbReference type="RefSeq" id="WP_313792849.1">
    <property type="nucleotide sequence ID" value="NZ_CP102453.1"/>
</dbReference>
<dbReference type="Pfam" id="PF02283">
    <property type="entry name" value="CobU"/>
    <property type="match status" value="1"/>
</dbReference>
<keyword evidence="18" id="KW-0548">Nucleotidyltransferase</keyword>
<comment type="catalytic activity">
    <reaction evidence="2">
        <text>adenosylcob(III)inamide phosphate + GTP + H(+) = adenosylcob(III)inamide-GDP + diphosphate</text>
        <dbReference type="Rhea" id="RHEA:22712"/>
        <dbReference type="ChEBI" id="CHEBI:15378"/>
        <dbReference type="ChEBI" id="CHEBI:33019"/>
        <dbReference type="ChEBI" id="CHEBI:37565"/>
        <dbReference type="ChEBI" id="CHEBI:58502"/>
        <dbReference type="ChEBI" id="CHEBI:60487"/>
        <dbReference type="EC" id="2.7.7.62"/>
    </reaction>
</comment>
<dbReference type="InterPro" id="IPR003203">
    <property type="entry name" value="CobU/CobP"/>
</dbReference>
<comment type="catalytic activity">
    <reaction evidence="1">
        <text>adenosylcob(III)inamide + ATP = adenosylcob(III)inamide phosphate + ADP + H(+)</text>
        <dbReference type="Rhea" id="RHEA:15769"/>
        <dbReference type="ChEBI" id="CHEBI:2480"/>
        <dbReference type="ChEBI" id="CHEBI:15378"/>
        <dbReference type="ChEBI" id="CHEBI:30616"/>
        <dbReference type="ChEBI" id="CHEBI:58502"/>
        <dbReference type="ChEBI" id="CHEBI:456216"/>
        <dbReference type="EC" id="2.7.1.156"/>
    </reaction>
</comment>
<dbReference type="GO" id="GO:0043752">
    <property type="term" value="F:adenosylcobinamide kinase activity"/>
    <property type="evidence" value="ECO:0007669"/>
    <property type="project" value="UniProtKB-EC"/>
</dbReference>
<evidence type="ECO:0000256" key="17">
    <source>
        <dbReference type="ARBA" id="ARBA00030571"/>
    </source>
</evidence>
<evidence type="ECO:0000256" key="6">
    <source>
        <dbReference type="ARBA" id="ARBA00005159"/>
    </source>
</evidence>
<evidence type="ECO:0000313" key="19">
    <source>
        <dbReference type="Proteomes" id="UP001315967"/>
    </source>
</evidence>
<evidence type="ECO:0000256" key="2">
    <source>
        <dbReference type="ARBA" id="ARBA00000711"/>
    </source>
</evidence>
<gene>
    <name evidence="18" type="primary">cobU</name>
    <name evidence="18" type="ORF">NRE15_10610</name>
</gene>
<keyword evidence="15" id="KW-0342">GTP-binding</keyword>
<keyword evidence="12" id="KW-0547">Nucleotide-binding</keyword>
<keyword evidence="10" id="KW-0169">Cobalamin biosynthesis</keyword>
<keyword evidence="11 18" id="KW-0808">Transferase</keyword>
<dbReference type="EMBL" id="CP102453">
    <property type="protein sequence ID" value="UUX33348.1"/>
    <property type="molecule type" value="Genomic_DNA"/>
</dbReference>
<evidence type="ECO:0000256" key="15">
    <source>
        <dbReference type="ARBA" id="ARBA00023134"/>
    </source>
</evidence>
<evidence type="ECO:0000256" key="14">
    <source>
        <dbReference type="ARBA" id="ARBA00022840"/>
    </source>
</evidence>
<dbReference type="PANTHER" id="PTHR34848">
    <property type="match status" value="1"/>
</dbReference>
<reference evidence="18 19" key="1">
    <citation type="submission" date="2022-08" db="EMBL/GenBank/DDBJ databases">
        <title>Aerococcaceae sp. nov isolated from spoiled eye mask.</title>
        <authorList>
            <person name="Zhou G."/>
            <person name="Xie X.-B."/>
            <person name="Shi Q.-S."/>
            <person name="Wang Y.-S."/>
            <person name="Wen X."/>
            <person name="Peng H."/>
            <person name="Yang X.-J."/>
            <person name="Tao H.-B."/>
            <person name="Huang X.-M."/>
        </authorList>
    </citation>
    <scope>NUCLEOTIDE SEQUENCE [LARGE SCALE GENOMIC DNA]</scope>
    <source>
        <strain evidence="19">DM20194951</strain>
    </source>
</reference>
<keyword evidence="14" id="KW-0067">ATP-binding</keyword>
<evidence type="ECO:0000256" key="9">
    <source>
        <dbReference type="ARBA" id="ARBA00012523"/>
    </source>
</evidence>
<dbReference type="GO" id="GO:0008820">
    <property type="term" value="F:cobinamide phosphate guanylyltransferase activity"/>
    <property type="evidence" value="ECO:0007669"/>
    <property type="project" value="UniProtKB-EC"/>
</dbReference>